<dbReference type="GeneID" id="301322699"/>
<dbReference type="Gene3D" id="1.10.260.40">
    <property type="entry name" value="lambda repressor-like DNA-binding domains"/>
    <property type="match status" value="1"/>
</dbReference>
<evidence type="ECO:0000313" key="3">
    <source>
        <dbReference type="EMBL" id="MBV3381954.1"/>
    </source>
</evidence>
<keyword evidence="6" id="KW-1185">Reference proteome</keyword>
<dbReference type="EMBL" id="JAHOEL010000006">
    <property type="protein sequence ID" value="MBV3391979.1"/>
    <property type="molecule type" value="Genomic_DNA"/>
</dbReference>
<gene>
    <name evidence="3" type="ORF">KSV97_01675</name>
    <name evidence="4" type="ORF">KSW06_01690</name>
</gene>
<accession>A0AAW4MVW8</accession>
<dbReference type="InterPro" id="IPR001387">
    <property type="entry name" value="Cro/C1-type_HTH"/>
</dbReference>
<evidence type="ECO:0000313" key="4">
    <source>
        <dbReference type="EMBL" id="MBV3391979.1"/>
    </source>
</evidence>
<organism evidence="3 5">
    <name type="scientific">Catenibacterium mitsuokai</name>
    <dbReference type="NCBI Taxonomy" id="100886"/>
    <lineage>
        <taxon>Bacteria</taxon>
        <taxon>Bacillati</taxon>
        <taxon>Bacillota</taxon>
        <taxon>Erysipelotrichia</taxon>
        <taxon>Erysipelotrichales</taxon>
        <taxon>Coprobacillaceae</taxon>
        <taxon>Catenibacterium</taxon>
    </lineage>
</organism>
<dbReference type="PROSITE" id="PS50943">
    <property type="entry name" value="HTH_CROC1"/>
    <property type="match status" value="1"/>
</dbReference>
<dbReference type="CDD" id="cd00093">
    <property type="entry name" value="HTH_XRE"/>
    <property type="match status" value="1"/>
</dbReference>
<dbReference type="SMART" id="SM00530">
    <property type="entry name" value="HTH_XRE"/>
    <property type="match status" value="1"/>
</dbReference>
<dbReference type="Proteomes" id="UP001196408">
    <property type="component" value="Unassembled WGS sequence"/>
</dbReference>
<evidence type="ECO:0000313" key="6">
    <source>
        <dbReference type="Proteomes" id="UP001197492"/>
    </source>
</evidence>
<evidence type="ECO:0000259" key="2">
    <source>
        <dbReference type="PROSITE" id="PS50943"/>
    </source>
</evidence>
<dbReference type="Pfam" id="PF12844">
    <property type="entry name" value="HTH_19"/>
    <property type="match status" value="1"/>
</dbReference>
<dbReference type="Proteomes" id="UP001197492">
    <property type="component" value="Unassembled WGS sequence"/>
</dbReference>
<comment type="caution">
    <text evidence="3">The sequence shown here is derived from an EMBL/GenBank/DDBJ whole genome shotgun (WGS) entry which is preliminary data.</text>
</comment>
<keyword evidence="1" id="KW-0238">DNA-binding</keyword>
<reference evidence="3 6" key="1">
    <citation type="submission" date="2021-06" db="EMBL/GenBank/DDBJ databases">
        <title>Collection of gut derived symbiotic bacterial strains cultured from healthy donors.</title>
        <authorList>
            <person name="Lin H."/>
            <person name="Littmann E."/>
            <person name="Pamer E.G."/>
        </authorList>
    </citation>
    <scope>NUCLEOTIDE SEQUENCE</scope>
    <source>
        <strain evidence="4 6">MSK.21.70</strain>
        <strain evidence="3">MSK.21.82</strain>
    </source>
</reference>
<feature type="domain" description="HTH cro/C1-type" evidence="2">
    <location>
        <begin position="7"/>
        <end position="61"/>
    </location>
</feature>
<sequence length="103" mass="12075">MSMGERLREARNKIGYSQEEVARRIDLDRTTIGKYENDACVPSSTTLARLVEIYCTDANYILYGKEMKVMNISRVPKNCMRDIYMLLSEYLIEDYAHNENIHE</sequence>
<name>A0AAW4MVW8_9FIRM</name>
<evidence type="ECO:0000256" key="1">
    <source>
        <dbReference type="ARBA" id="ARBA00023125"/>
    </source>
</evidence>
<dbReference type="EMBL" id="JAHOEF010000006">
    <property type="protein sequence ID" value="MBV3381954.1"/>
    <property type="molecule type" value="Genomic_DNA"/>
</dbReference>
<dbReference type="GO" id="GO:0003677">
    <property type="term" value="F:DNA binding"/>
    <property type="evidence" value="ECO:0007669"/>
    <property type="project" value="UniProtKB-KW"/>
</dbReference>
<proteinExistence type="predicted"/>
<evidence type="ECO:0000313" key="5">
    <source>
        <dbReference type="Proteomes" id="UP001196408"/>
    </source>
</evidence>
<dbReference type="PANTHER" id="PTHR46558:SF13">
    <property type="entry name" value="HTH-TYPE TRANSCRIPTIONAL REGULATOR IMMR"/>
    <property type="match status" value="1"/>
</dbReference>
<protein>
    <submittedName>
        <fullName evidence="3">Helix-turn-helix domain-containing protein</fullName>
    </submittedName>
</protein>
<dbReference type="SUPFAM" id="SSF47413">
    <property type="entry name" value="lambda repressor-like DNA-binding domains"/>
    <property type="match status" value="1"/>
</dbReference>
<dbReference type="InterPro" id="IPR010982">
    <property type="entry name" value="Lambda_DNA-bd_dom_sf"/>
</dbReference>
<dbReference type="PANTHER" id="PTHR46558">
    <property type="entry name" value="TRACRIPTIONAL REGULATORY PROTEIN-RELATED-RELATED"/>
    <property type="match status" value="1"/>
</dbReference>
<dbReference type="AlphaFoldDB" id="A0AAW4MVW8"/>
<dbReference type="RefSeq" id="WP_117459570.1">
    <property type="nucleotide sequence ID" value="NZ_JADPAM010000004.1"/>
</dbReference>